<accession>A0A120K1E1</accession>
<evidence type="ECO:0000313" key="9">
    <source>
        <dbReference type="EMBL" id="AMD19289.1"/>
    </source>
</evidence>
<keyword evidence="3" id="KW-0689">Ribosomal protein</keyword>
<protein>
    <recommendedName>
        <fullName evidence="7">Large ribosomal subunit protein mL54</fullName>
    </recommendedName>
</protein>
<comment type="similarity">
    <text evidence="6">Belongs to the mitochondrion-specific ribosomal protein mL54 family.</text>
</comment>
<proteinExistence type="inferred from homology"/>
<gene>
    <name evidence="9" type="ORF">AW171_hschr21112</name>
</gene>
<dbReference type="RefSeq" id="XP_017986285.1">
    <property type="nucleotide sequence ID" value="XM_018130796.1"/>
</dbReference>
<feature type="chain" id="PRO_5007167080" description="Large ribosomal subunit protein mL54" evidence="8">
    <location>
        <begin position="19"/>
        <end position="102"/>
    </location>
</feature>
<dbReference type="InterPro" id="IPR013870">
    <property type="entry name" value="Ribosomal_mL54"/>
</dbReference>
<dbReference type="STRING" id="45286.A0A120K1E1"/>
<sequence length="102" mass="11587">MVVLRFISCRFLSTSVRAAQKTAPKVVSSCPAGTVINVQVKKSGPEIIAQEDSAYPEWLWTVLDKKAQAEKLAADPLKMRRKELRKQNREKIKQQNFLGKMK</sequence>
<dbReference type="OrthoDB" id="10252718at2759"/>
<dbReference type="GO" id="GO:0005762">
    <property type="term" value="C:mitochondrial large ribosomal subunit"/>
    <property type="evidence" value="ECO:0007669"/>
    <property type="project" value="TreeGrafter"/>
</dbReference>
<evidence type="ECO:0000256" key="8">
    <source>
        <dbReference type="SAM" id="SignalP"/>
    </source>
</evidence>
<keyword evidence="8" id="KW-0732">Signal</keyword>
<dbReference type="GeneID" id="28721565"/>
<keyword evidence="5" id="KW-0687">Ribonucleoprotein</keyword>
<evidence type="ECO:0000256" key="7">
    <source>
        <dbReference type="ARBA" id="ARBA00035179"/>
    </source>
</evidence>
<keyword evidence="4" id="KW-0496">Mitochondrion</keyword>
<dbReference type="EMBL" id="CP014242">
    <property type="protein sequence ID" value="AMD19289.1"/>
    <property type="molecule type" value="Genomic_DNA"/>
</dbReference>
<dbReference type="Proteomes" id="UP000243052">
    <property type="component" value="Chromosome ii"/>
</dbReference>
<evidence type="ECO:0000256" key="5">
    <source>
        <dbReference type="ARBA" id="ARBA00023274"/>
    </source>
</evidence>
<organism evidence="9 10">
    <name type="scientific">Eremothecium sinecaudum</name>
    <dbReference type="NCBI Taxonomy" id="45286"/>
    <lineage>
        <taxon>Eukaryota</taxon>
        <taxon>Fungi</taxon>
        <taxon>Dikarya</taxon>
        <taxon>Ascomycota</taxon>
        <taxon>Saccharomycotina</taxon>
        <taxon>Saccharomycetes</taxon>
        <taxon>Saccharomycetales</taxon>
        <taxon>Saccharomycetaceae</taxon>
        <taxon>Eremothecium</taxon>
    </lineage>
</organism>
<keyword evidence="2" id="KW-0809">Transit peptide</keyword>
<reference evidence="9 10" key="1">
    <citation type="submission" date="2016-01" db="EMBL/GenBank/DDBJ databases">
        <title>Genome sequence of the yeast Holleya sinecauda.</title>
        <authorList>
            <person name="Dietrich F.S."/>
        </authorList>
    </citation>
    <scope>NUCLEOTIDE SEQUENCE [LARGE SCALE GENOMIC DNA]</scope>
    <source>
        <strain evidence="9 10">ATCC 58844</strain>
    </source>
</reference>
<dbReference type="PANTHER" id="PTHR28595:SF1">
    <property type="entry name" value="LARGE RIBOSOMAL SUBUNIT PROTEIN ML54"/>
    <property type="match status" value="1"/>
</dbReference>
<evidence type="ECO:0000256" key="2">
    <source>
        <dbReference type="ARBA" id="ARBA00022946"/>
    </source>
</evidence>
<name>A0A120K1E1_9SACH</name>
<evidence type="ECO:0000313" key="10">
    <source>
        <dbReference type="Proteomes" id="UP000243052"/>
    </source>
</evidence>
<dbReference type="PANTHER" id="PTHR28595">
    <property type="entry name" value="39S RIBOSOMAL PROTEIN L54, MITOCHONDRIAL"/>
    <property type="match status" value="1"/>
</dbReference>
<dbReference type="GO" id="GO:0003735">
    <property type="term" value="F:structural constituent of ribosome"/>
    <property type="evidence" value="ECO:0007669"/>
    <property type="project" value="TreeGrafter"/>
</dbReference>
<evidence type="ECO:0000256" key="4">
    <source>
        <dbReference type="ARBA" id="ARBA00023128"/>
    </source>
</evidence>
<comment type="subcellular location">
    <subcellularLocation>
        <location evidence="1">Mitochondrion</location>
    </subcellularLocation>
</comment>
<feature type="signal peptide" evidence="8">
    <location>
        <begin position="1"/>
        <end position="18"/>
    </location>
</feature>
<dbReference type="Pfam" id="PF08561">
    <property type="entry name" value="Ribosomal_L37"/>
    <property type="match status" value="1"/>
</dbReference>
<keyword evidence="10" id="KW-1185">Reference proteome</keyword>
<evidence type="ECO:0000256" key="1">
    <source>
        <dbReference type="ARBA" id="ARBA00004173"/>
    </source>
</evidence>
<evidence type="ECO:0000256" key="3">
    <source>
        <dbReference type="ARBA" id="ARBA00022980"/>
    </source>
</evidence>
<evidence type="ECO:0000256" key="6">
    <source>
        <dbReference type="ARBA" id="ARBA00033752"/>
    </source>
</evidence>
<dbReference type="AlphaFoldDB" id="A0A120K1E1"/>